<evidence type="ECO:0000313" key="3">
    <source>
        <dbReference type="Proteomes" id="UP001322138"/>
    </source>
</evidence>
<feature type="compositionally biased region" description="Basic and acidic residues" evidence="1">
    <location>
        <begin position="78"/>
        <end position="90"/>
    </location>
</feature>
<feature type="region of interest" description="Disordered" evidence="1">
    <location>
        <begin position="1"/>
        <end position="39"/>
    </location>
</feature>
<dbReference type="Proteomes" id="UP001322138">
    <property type="component" value="Unassembled WGS sequence"/>
</dbReference>
<accession>A0ABR0FCX3</accession>
<reference evidence="2 3" key="1">
    <citation type="journal article" date="2023" name="bioRxiv">
        <title>High-quality genome assemblies of four members of thePodospora anserinaspecies complex.</title>
        <authorList>
            <person name="Ament-Velasquez S.L."/>
            <person name="Vogan A.A."/>
            <person name="Wallerman O."/>
            <person name="Hartmann F."/>
            <person name="Gautier V."/>
            <person name="Silar P."/>
            <person name="Giraud T."/>
            <person name="Johannesson H."/>
        </authorList>
    </citation>
    <scope>NUCLEOTIDE SEQUENCE [LARGE SCALE GENOMIC DNA]</scope>
    <source>
        <strain evidence="2 3">CBS 112042</strain>
    </source>
</reference>
<dbReference type="EMBL" id="JAFFGZ010000008">
    <property type="protein sequence ID" value="KAK4641147.1"/>
    <property type="molecule type" value="Genomic_DNA"/>
</dbReference>
<feature type="region of interest" description="Disordered" evidence="1">
    <location>
        <begin position="54"/>
        <end position="104"/>
    </location>
</feature>
<keyword evidence="3" id="KW-1185">Reference proteome</keyword>
<organism evidence="2 3">
    <name type="scientific">Podospora bellae-mahoneyi</name>
    <dbReference type="NCBI Taxonomy" id="2093777"/>
    <lineage>
        <taxon>Eukaryota</taxon>
        <taxon>Fungi</taxon>
        <taxon>Dikarya</taxon>
        <taxon>Ascomycota</taxon>
        <taxon>Pezizomycotina</taxon>
        <taxon>Sordariomycetes</taxon>
        <taxon>Sordariomycetidae</taxon>
        <taxon>Sordariales</taxon>
        <taxon>Podosporaceae</taxon>
        <taxon>Podospora</taxon>
    </lineage>
</organism>
<proteinExistence type="predicted"/>
<evidence type="ECO:0000313" key="2">
    <source>
        <dbReference type="EMBL" id="KAK4641147.1"/>
    </source>
</evidence>
<dbReference type="GeneID" id="87900870"/>
<gene>
    <name evidence="2" type="ORF">QC761_609785</name>
</gene>
<evidence type="ECO:0000256" key="1">
    <source>
        <dbReference type="SAM" id="MobiDB-lite"/>
    </source>
</evidence>
<comment type="caution">
    <text evidence="2">The sequence shown here is derived from an EMBL/GenBank/DDBJ whole genome shotgun (WGS) entry which is preliminary data.</text>
</comment>
<dbReference type="RefSeq" id="XP_062730123.1">
    <property type="nucleotide sequence ID" value="XM_062881388.1"/>
</dbReference>
<protein>
    <submittedName>
        <fullName evidence="2">Uncharacterized protein</fullName>
    </submittedName>
</protein>
<name>A0ABR0FCX3_9PEZI</name>
<sequence length="176" mass="19672">MRIRPFLTSLQAPSPMKARTQSQKHHERKTGGIPPPPESLFHELTLVVENNPDKAPNMPNNWDDPAGSPEYQTGCRPDLPKVPKVGRDDDGGALEDSSGHKKIRDGIHTQVDQHRGENNLPSALVALGGTYNLPRLAPFNPRNGTCTQYRTNQNTSGMHRERMRKVTSPVRVWILM</sequence>